<proteinExistence type="predicted"/>
<feature type="transmembrane region" description="Helical" evidence="5">
    <location>
        <begin position="127"/>
        <end position="149"/>
    </location>
</feature>
<keyword evidence="3 5" id="KW-1133">Transmembrane helix</keyword>
<name>A0ABQ8UXG1_9EUKA</name>
<feature type="transmembrane region" description="Helical" evidence="5">
    <location>
        <begin position="49"/>
        <end position="74"/>
    </location>
</feature>
<comment type="subcellular location">
    <subcellularLocation>
        <location evidence="1">Membrane</location>
        <topology evidence="1">Multi-pass membrane protein</topology>
    </subcellularLocation>
</comment>
<accession>A0ABQ8UXG1</accession>
<protein>
    <recommendedName>
        <fullName evidence="8">Transmembrane protein</fullName>
    </recommendedName>
</protein>
<feature type="transmembrane region" description="Helical" evidence="5">
    <location>
        <begin position="95"/>
        <end position="115"/>
    </location>
</feature>
<reference evidence="6" key="1">
    <citation type="journal article" date="2022" name="bioRxiv">
        <title>Genomics of Preaxostyla Flagellates Illuminates Evolutionary Transitions and the Path Towards Mitochondrial Loss.</title>
        <authorList>
            <person name="Novak L.V.F."/>
            <person name="Treitli S.C."/>
            <person name="Pyrih J."/>
            <person name="Halakuc P."/>
            <person name="Pipaliya S.V."/>
            <person name="Vacek V."/>
            <person name="Brzon O."/>
            <person name="Soukal P."/>
            <person name="Eme L."/>
            <person name="Dacks J.B."/>
            <person name="Karnkowska A."/>
            <person name="Elias M."/>
            <person name="Hampl V."/>
        </authorList>
    </citation>
    <scope>NUCLEOTIDE SEQUENCE</scope>
    <source>
        <strain evidence="6">RCP-MX</strain>
    </source>
</reference>
<dbReference type="Pfam" id="PF09799">
    <property type="entry name" value="Transmemb_17"/>
    <property type="match status" value="1"/>
</dbReference>
<evidence type="ECO:0000256" key="1">
    <source>
        <dbReference type="ARBA" id="ARBA00004141"/>
    </source>
</evidence>
<keyword evidence="4 5" id="KW-0472">Membrane</keyword>
<keyword evidence="7" id="KW-1185">Reference proteome</keyword>
<sequence>MQRKWPLFQPREPQQPRATSIFFQILLFCNVTLSVFFFCIVGSSLRWKYWFLPSTTFTILWQIFYCVGLGLWIIAEPPRLYLGYEGNLREDSRHLVAFLVLTFLPQLPVTIGMFVQPQMYSAERVMAGSMISFLFVEFVTAIVVARRVVAANTQRWRIKMAYGRSSRTAT</sequence>
<dbReference type="PANTHER" id="PTHR13531:SF6">
    <property type="entry name" value="TMEM (HUMAN TRANSMEMBRANE PROTEIN) HOMOLOG"/>
    <property type="match status" value="1"/>
</dbReference>
<dbReference type="PANTHER" id="PTHR13531">
    <property type="entry name" value="GEO07735P1-RELATED-RELATED"/>
    <property type="match status" value="1"/>
</dbReference>
<evidence type="ECO:0000256" key="3">
    <source>
        <dbReference type="ARBA" id="ARBA00022989"/>
    </source>
</evidence>
<evidence type="ECO:0000256" key="5">
    <source>
        <dbReference type="SAM" id="Phobius"/>
    </source>
</evidence>
<feature type="transmembrane region" description="Helical" evidence="5">
    <location>
        <begin position="21"/>
        <end position="43"/>
    </location>
</feature>
<dbReference type="InterPro" id="IPR019184">
    <property type="entry name" value="Uncharacterised_TM-17"/>
</dbReference>
<dbReference type="Proteomes" id="UP001141327">
    <property type="component" value="Unassembled WGS sequence"/>
</dbReference>
<dbReference type="EMBL" id="JAPMOS010000004">
    <property type="protein sequence ID" value="KAJ4462064.1"/>
    <property type="molecule type" value="Genomic_DNA"/>
</dbReference>
<gene>
    <name evidence="6" type="ORF">PAPYR_1234</name>
</gene>
<keyword evidence="2 5" id="KW-0812">Transmembrane</keyword>
<evidence type="ECO:0000313" key="7">
    <source>
        <dbReference type="Proteomes" id="UP001141327"/>
    </source>
</evidence>
<organism evidence="6 7">
    <name type="scientific">Paratrimastix pyriformis</name>
    <dbReference type="NCBI Taxonomy" id="342808"/>
    <lineage>
        <taxon>Eukaryota</taxon>
        <taxon>Metamonada</taxon>
        <taxon>Preaxostyla</taxon>
        <taxon>Paratrimastigidae</taxon>
        <taxon>Paratrimastix</taxon>
    </lineage>
</organism>
<evidence type="ECO:0008006" key="8">
    <source>
        <dbReference type="Google" id="ProtNLM"/>
    </source>
</evidence>
<comment type="caution">
    <text evidence="6">The sequence shown here is derived from an EMBL/GenBank/DDBJ whole genome shotgun (WGS) entry which is preliminary data.</text>
</comment>
<evidence type="ECO:0000256" key="2">
    <source>
        <dbReference type="ARBA" id="ARBA00022692"/>
    </source>
</evidence>
<evidence type="ECO:0000256" key="4">
    <source>
        <dbReference type="ARBA" id="ARBA00023136"/>
    </source>
</evidence>
<evidence type="ECO:0000313" key="6">
    <source>
        <dbReference type="EMBL" id="KAJ4462064.1"/>
    </source>
</evidence>